<gene>
    <name evidence="2" type="ORF">DQX05_10285</name>
</gene>
<evidence type="ECO:0000313" key="2">
    <source>
        <dbReference type="EMBL" id="RJG24248.1"/>
    </source>
</evidence>
<feature type="compositionally biased region" description="Basic and acidic residues" evidence="1">
    <location>
        <begin position="77"/>
        <end position="87"/>
    </location>
</feature>
<name>A0A3A3GIS7_PANTH</name>
<dbReference type="Pfam" id="PF14282">
    <property type="entry name" value="FlxA"/>
    <property type="match status" value="1"/>
</dbReference>
<dbReference type="RefSeq" id="WP_119793256.1">
    <property type="nucleotide sequence ID" value="NZ_QYZD01000007.1"/>
</dbReference>
<dbReference type="Proteomes" id="UP000266177">
    <property type="component" value="Unassembled WGS sequence"/>
</dbReference>
<reference evidence="2 3" key="1">
    <citation type="submission" date="2018-09" db="EMBL/GenBank/DDBJ databases">
        <title>Paenibacillus SK2017-BO5.</title>
        <authorList>
            <person name="Piskunova J.V."/>
            <person name="Dubiley S.A."/>
            <person name="Severinov K.V."/>
        </authorList>
    </citation>
    <scope>NUCLEOTIDE SEQUENCE [LARGE SCALE GENOMIC DNA]</scope>
    <source>
        <strain evidence="2 3">BO5</strain>
    </source>
</reference>
<comment type="caution">
    <text evidence="2">The sequence shown here is derived from an EMBL/GenBank/DDBJ whole genome shotgun (WGS) entry which is preliminary data.</text>
</comment>
<evidence type="ECO:0000313" key="3">
    <source>
        <dbReference type="Proteomes" id="UP000266177"/>
    </source>
</evidence>
<dbReference type="AlphaFoldDB" id="A0A3A3GIS7"/>
<feature type="compositionally biased region" description="Low complexity" evidence="1">
    <location>
        <begin position="1"/>
        <end position="21"/>
    </location>
</feature>
<protein>
    <submittedName>
        <fullName evidence="2">Uncharacterized protein</fullName>
    </submittedName>
</protein>
<sequence>MNVSAVSAGGLASSGSGAASGIDRQIERLNKRKAVIAEKILAVATGDDEQKVKDEKIKALKMEMQVIDMQIQQLMKKKMEMEKKKQDPSQADEGDIGPSISELIHPDDKSQGDSIFIDMKL</sequence>
<feature type="region of interest" description="Disordered" evidence="1">
    <location>
        <begin position="77"/>
        <end position="121"/>
    </location>
</feature>
<feature type="region of interest" description="Disordered" evidence="1">
    <location>
        <begin position="1"/>
        <end position="23"/>
    </location>
</feature>
<proteinExistence type="predicted"/>
<evidence type="ECO:0000256" key="1">
    <source>
        <dbReference type="SAM" id="MobiDB-lite"/>
    </source>
</evidence>
<dbReference type="OrthoDB" id="2623028at2"/>
<accession>A0A3A3GIS7</accession>
<dbReference type="InterPro" id="IPR025577">
    <property type="entry name" value="FlxA"/>
</dbReference>
<organism evidence="2 3">
    <name type="scientific">Paenibacillus thiaminolyticus</name>
    <name type="common">Bacillus thiaminolyticus</name>
    <dbReference type="NCBI Taxonomy" id="49283"/>
    <lineage>
        <taxon>Bacteria</taxon>
        <taxon>Bacillati</taxon>
        <taxon>Bacillota</taxon>
        <taxon>Bacilli</taxon>
        <taxon>Bacillales</taxon>
        <taxon>Paenibacillaceae</taxon>
        <taxon>Paenibacillus</taxon>
    </lineage>
</organism>
<dbReference type="EMBL" id="QYZD01000007">
    <property type="protein sequence ID" value="RJG24248.1"/>
    <property type="molecule type" value="Genomic_DNA"/>
</dbReference>